<evidence type="ECO:0000313" key="1">
    <source>
        <dbReference type="EMBL" id="KAI5647415.1"/>
    </source>
</evidence>
<gene>
    <name evidence="1" type="ORF">M9H77_33420</name>
</gene>
<comment type="caution">
    <text evidence="1">The sequence shown here is derived from an EMBL/GenBank/DDBJ whole genome shotgun (WGS) entry which is preliminary data.</text>
</comment>
<keyword evidence="2" id="KW-1185">Reference proteome</keyword>
<name>A0ACB9ZJ59_CATRO</name>
<dbReference type="EMBL" id="CM044708">
    <property type="protein sequence ID" value="KAI5647415.1"/>
    <property type="molecule type" value="Genomic_DNA"/>
</dbReference>
<organism evidence="1 2">
    <name type="scientific">Catharanthus roseus</name>
    <name type="common">Madagascar periwinkle</name>
    <name type="synonym">Vinca rosea</name>
    <dbReference type="NCBI Taxonomy" id="4058"/>
    <lineage>
        <taxon>Eukaryota</taxon>
        <taxon>Viridiplantae</taxon>
        <taxon>Streptophyta</taxon>
        <taxon>Embryophyta</taxon>
        <taxon>Tracheophyta</taxon>
        <taxon>Spermatophyta</taxon>
        <taxon>Magnoliopsida</taxon>
        <taxon>eudicotyledons</taxon>
        <taxon>Gunneridae</taxon>
        <taxon>Pentapetalae</taxon>
        <taxon>asterids</taxon>
        <taxon>lamiids</taxon>
        <taxon>Gentianales</taxon>
        <taxon>Apocynaceae</taxon>
        <taxon>Rauvolfioideae</taxon>
        <taxon>Vinceae</taxon>
        <taxon>Catharanthinae</taxon>
        <taxon>Catharanthus</taxon>
    </lineage>
</organism>
<dbReference type="Proteomes" id="UP001060085">
    <property type="component" value="Linkage Group LG08"/>
</dbReference>
<proteinExistence type="predicted"/>
<protein>
    <submittedName>
        <fullName evidence="1">Uncharacterized protein</fullName>
    </submittedName>
</protein>
<evidence type="ECO:0000313" key="2">
    <source>
        <dbReference type="Proteomes" id="UP001060085"/>
    </source>
</evidence>
<reference evidence="2" key="1">
    <citation type="journal article" date="2023" name="Nat. Plants">
        <title>Single-cell RNA sequencing provides a high-resolution roadmap for understanding the multicellular compartmentation of specialized metabolism.</title>
        <authorList>
            <person name="Sun S."/>
            <person name="Shen X."/>
            <person name="Li Y."/>
            <person name="Li Y."/>
            <person name="Wang S."/>
            <person name="Li R."/>
            <person name="Zhang H."/>
            <person name="Shen G."/>
            <person name="Guo B."/>
            <person name="Wei J."/>
            <person name="Xu J."/>
            <person name="St-Pierre B."/>
            <person name="Chen S."/>
            <person name="Sun C."/>
        </authorList>
    </citation>
    <scope>NUCLEOTIDE SEQUENCE [LARGE SCALE GENOMIC DNA]</scope>
</reference>
<sequence>MMHSSFNPFFLIVLILFFPSLYFSHNIPKIPSHHHTTKWREFEKFIGATRGTQISGISKIKKYLHYFGYYYHLNVAENTNFTDLFDADLERALKRYQSKLGLSVTGNLDSDTISQIKSPRCGVEDALPLPLPKLLHTSKHYSFFTGQPRWTRSIPITLTYAFSPENTITTLTKSEISGAFKRAFGHWESVIPMKFSETRDYESADIKIGFYRGDHGDTEAFDGVLGVLAHAFSPESGRFHLDAAEIWAVDFEKEKSEVAVDLESVATHEIGHLLGLAHSSVKESVMYPSLKPRGRKVDLKIDDINGIQTLYGSNPNFTVEALSELNTSSSSNHGLDLVRLNSLVCSMFLVLANLLLN</sequence>
<accession>A0ACB9ZJ59</accession>